<evidence type="ECO:0000313" key="4">
    <source>
        <dbReference type="Proteomes" id="UP001324427"/>
    </source>
</evidence>
<feature type="region of interest" description="Disordered" evidence="1">
    <location>
        <begin position="36"/>
        <end position="56"/>
    </location>
</feature>
<organism evidence="3 4">
    <name type="scientific">Oleoguttula mirabilis</name>
    <dbReference type="NCBI Taxonomy" id="1507867"/>
    <lineage>
        <taxon>Eukaryota</taxon>
        <taxon>Fungi</taxon>
        <taxon>Dikarya</taxon>
        <taxon>Ascomycota</taxon>
        <taxon>Pezizomycotina</taxon>
        <taxon>Dothideomycetes</taxon>
        <taxon>Dothideomycetidae</taxon>
        <taxon>Mycosphaerellales</taxon>
        <taxon>Teratosphaeriaceae</taxon>
        <taxon>Oleoguttula</taxon>
    </lineage>
</organism>
<sequence>MGASQRGPSFRLRYADIEALRSEYLLEHCRQVRETSSPLGAEDTASSSGSASPQTSRCESRQCELYIPAPTNLTREQAYAYHLTTRNFFAYAAFKPIVGHKLGVALAELLDRIREWQPKTAALANFTSYCQHQGYEDMAQNADYAIACLTLAEHAKRKDLWVESFVHCVGMHEQLEHSAELDSLSNTTKALISRASLEMDLHIERVVRALGSFLEEELGPEQLGLTKPAREHLDRFRSCLHNYYVEKLGYYPPTEEGPWNKRLWTKMYHAFLTLYEYLVDTESSTDPSNSRALTGGICVVQNVRAFDERHGYTSLPHPMPLLPALPTPKRAYESQKGLRSFRLGRQDTAASERLTAKEALAQASNSHDAEVTACELVQEYQRFERQKLEEKLSVAEARKVRWLLVYGVLQMLVSITRAPKEVRDTETPTYPLCVLTVGCPAFEDGTSGQLKEARSQYFVEETLSPHAADDNADKISIHPDCEAENAEGYFAADTISRRPSQLSFDLTPSPLRITSQISRTASIRSSVHALHKSFVGSLGRRSTASDLRRVATAASSRPLSTSSSFCEILIEGYGNGAGGDEKGSPLQTNWVSEAEEEQDEPDEASNHMQLAGFDFGLGKDNGEPILEDRHIGDLAGYSARPLSESGNLERSPSDSSLSATDSSTNSGSTRSSTYTSASDSPATDFSFWDSDASQRNSAVKLASSTPPLDLLHRETTSADGAASSSRQPRPSWQQKRLNFGRADFGGGGKASGFSVNAGCYTPTGRPMVLPLSKFSAQQRQRGRSVDSIESLASCSRYAEHSGQAGEIEEEEEEMRGRRRSRGLDMAVGV</sequence>
<evidence type="ECO:0000256" key="1">
    <source>
        <dbReference type="SAM" id="MobiDB-lite"/>
    </source>
</evidence>
<proteinExistence type="predicted"/>
<reference evidence="3 4" key="1">
    <citation type="submission" date="2021-11" db="EMBL/GenBank/DDBJ databases">
        <title>Black yeast isolated from Biological Soil Crust.</title>
        <authorList>
            <person name="Kurbessoian T."/>
        </authorList>
    </citation>
    <scope>NUCLEOTIDE SEQUENCE [LARGE SCALE GENOMIC DNA]</scope>
    <source>
        <strain evidence="3 4">CCFEE 5522</strain>
    </source>
</reference>
<dbReference type="PANTHER" id="PTHR39601:SF1">
    <property type="entry name" value="CHORIOGENIN HMINOR"/>
    <property type="match status" value="1"/>
</dbReference>
<name>A0AAV9JLT3_9PEZI</name>
<dbReference type="PANTHER" id="PTHR39601">
    <property type="entry name" value="CHORIOGENIN HMINOR"/>
    <property type="match status" value="1"/>
</dbReference>
<feature type="region of interest" description="Disordered" evidence="1">
    <location>
        <begin position="797"/>
        <end position="829"/>
    </location>
</feature>
<dbReference type="Pfam" id="PF26013">
    <property type="entry name" value="DUF8004"/>
    <property type="match status" value="1"/>
</dbReference>
<feature type="domain" description="DUF8004" evidence="2">
    <location>
        <begin position="125"/>
        <end position="214"/>
    </location>
</feature>
<protein>
    <recommendedName>
        <fullName evidence="2">DUF8004 domain-containing protein</fullName>
    </recommendedName>
</protein>
<keyword evidence="4" id="KW-1185">Reference proteome</keyword>
<feature type="compositionally biased region" description="Low complexity" evidence="1">
    <location>
        <begin position="653"/>
        <end position="683"/>
    </location>
</feature>
<accession>A0AAV9JLT3</accession>
<dbReference type="AlphaFoldDB" id="A0AAV9JLT3"/>
<gene>
    <name evidence="3" type="ORF">LTR36_002337</name>
</gene>
<evidence type="ECO:0000259" key="2">
    <source>
        <dbReference type="Pfam" id="PF26013"/>
    </source>
</evidence>
<feature type="region of interest" description="Disordered" evidence="1">
    <location>
        <begin position="637"/>
        <end position="683"/>
    </location>
</feature>
<dbReference type="Proteomes" id="UP001324427">
    <property type="component" value="Unassembled WGS sequence"/>
</dbReference>
<comment type="caution">
    <text evidence="3">The sequence shown here is derived from an EMBL/GenBank/DDBJ whole genome shotgun (WGS) entry which is preliminary data.</text>
</comment>
<evidence type="ECO:0000313" key="3">
    <source>
        <dbReference type="EMBL" id="KAK4546200.1"/>
    </source>
</evidence>
<dbReference type="InterPro" id="IPR058317">
    <property type="entry name" value="DUF8004"/>
</dbReference>
<dbReference type="EMBL" id="JAVFHQ010000016">
    <property type="protein sequence ID" value="KAK4546200.1"/>
    <property type="molecule type" value="Genomic_DNA"/>
</dbReference>